<feature type="transmembrane region" description="Helical" evidence="13">
    <location>
        <begin position="82"/>
        <end position="104"/>
    </location>
</feature>
<evidence type="ECO:0000256" key="8">
    <source>
        <dbReference type="ARBA" id="ARBA00023136"/>
    </source>
</evidence>
<dbReference type="GeneTree" id="ENSGT01150000286961"/>
<evidence type="ECO:0000256" key="6">
    <source>
        <dbReference type="ARBA" id="ARBA00022989"/>
    </source>
</evidence>
<dbReference type="Pfam" id="PF05296">
    <property type="entry name" value="TAS2R"/>
    <property type="match status" value="1"/>
</dbReference>
<evidence type="ECO:0000256" key="9">
    <source>
        <dbReference type="ARBA" id="ARBA00023170"/>
    </source>
</evidence>
<dbReference type="CDD" id="cd15017">
    <property type="entry name" value="7tm_TAS2R16"/>
    <property type="match status" value="1"/>
</dbReference>
<dbReference type="PANTHER" id="PTHR11394">
    <property type="entry name" value="TASTE RECEPTOR TYPE 2"/>
    <property type="match status" value="1"/>
</dbReference>
<feature type="transmembrane region" description="Helical" evidence="13">
    <location>
        <begin position="239"/>
        <end position="259"/>
    </location>
</feature>
<evidence type="ECO:0000256" key="10">
    <source>
        <dbReference type="ARBA" id="ARBA00023224"/>
    </source>
</evidence>
<keyword evidence="4 12" id="KW-0716">Sensory transduction</keyword>
<comment type="subcellular location">
    <subcellularLocation>
        <location evidence="1 12">Membrane</location>
        <topology evidence="1 12">Multi-pass membrane protein</topology>
    </subcellularLocation>
</comment>
<evidence type="ECO:0000256" key="13">
    <source>
        <dbReference type="SAM" id="Phobius"/>
    </source>
</evidence>
<evidence type="ECO:0000313" key="14">
    <source>
        <dbReference type="Ensembl" id="ENSCLAP00000003967.1"/>
    </source>
</evidence>
<dbReference type="GO" id="GO:0004930">
    <property type="term" value="F:G protein-coupled receptor activity"/>
    <property type="evidence" value="ECO:0007669"/>
    <property type="project" value="UniProtKB-KW"/>
</dbReference>
<keyword evidence="15" id="KW-1185">Reference proteome</keyword>
<proteinExistence type="inferred from homology"/>
<evidence type="ECO:0000256" key="3">
    <source>
        <dbReference type="ARBA" id="ARBA00022480"/>
    </source>
</evidence>
<dbReference type="GO" id="GO:0033038">
    <property type="term" value="F:bitter taste receptor activity"/>
    <property type="evidence" value="ECO:0007669"/>
    <property type="project" value="InterPro"/>
</dbReference>
<dbReference type="Proteomes" id="UP000694398">
    <property type="component" value="Unassembled WGS sequence"/>
</dbReference>
<protein>
    <recommendedName>
        <fullName evidence="12">Taste receptor type 2</fullName>
    </recommendedName>
</protein>
<dbReference type="InterPro" id="IPR007960">
    <property type="entry name" value="TAS2R"/>
</dbReference>
<dbReference type="PANTHER" id="PTHR11394:SF69">
    <property type="entry name" value="TASTE RECEPTOR TYPE 2 MEMBER 134"/>
    <property type="match status" value="1"/>
</dbReference>
<feature type="transmembrane region" description="Helical" evidence="13">
    <location>
        <begin position="211"/>
        <end position="233"/>
    </location>
</feature>
<dbReference type="Ensembl" id="ENSCLAT00000004047.1">
    <property type="protein sequence ID" value="ENSCLAP00000003967.1"/>
    <property type="gene ID" value="ENSCLAG00000002829.1"/>
</dbReference>
<feature type="transmembrane region" description="Helical" evidence="13">
    <location>
        <begin position="155"/>
        <end position="180"/>
    </location>
</feature>
<keyword evidence="8 12" id="KW-0472">Membrane</keyword>
<evidence type="ECO:0000256" key="5">
    <source>
        <dbReference type="ARBA" id="ARBA00022692"/>
    </source>
</evidence>
<dbReference type="SUPFAM" id="SSF81321">
    <property type="entry name" value="Family A G protein-coupled receptor-like"/>
    <property type="match status" value="1"/>
</dbReference>
<reference evidence="14" key="2">
    <citation type="submission" date="2025-09" db="UniProtKB">
        <authorList>
            <consortium name="Ensembl"/>
        </authorList>
    </citation>
    <scope>IDENTIFICATION</scope>
</reference>
<keyword evidence="3 12" id="KW-0919">Taste</keyword>
<evidence type="ECO:0000313" key="15">
    <source>
        <dbReference type="Proteomes" id="UP000694398"/>
    </source>
</evidence>
<accession>A0A8C2UPL2</accession>
<evidence type="ECO:0000256" key="1">
    <source>
        <dbReference type="ARBA" id="ARBA00004141"/>
    </source>
</evidence>
<comment type="similarity">
    <text evidence="2 11">Belongs to the G-protein coupled receptor T2R family.</text>
</comment>
<gene>
    <name evidence="14" type="primary">LOC102025258</name>
</gene>
<keyword evidence="7 12" id="KW-0297">G-protein coupled receptor</keyword>
<keyword evidence="9 12" id="KW-0675">Receptor</keyword>
<reference evidence="14" key="1">
    <citation type="submission" date="2025-08" db="UniProtKB">
        <authorList>
            <consortium name="Ensembl"/>
        </authorList>
    </citation>
    <scope>IDENTIFICATION</scope>
</reference>
<evidence type="ECO:0000256" key="11">
    <source>
        <dbReference type="RuleBase" id="RU004423"/>
    </source>
</evidence>
<keyword evidence="5 12" id="KW-0812">Transmembrane</keyword>
<evidence type="ECO:0000256" key="12">
    <source>
        <dbReference type="RuleBase" id="RU004424"/>
    </source>
</evidence>
<dbReference type="AlphaFoldDB" id="A0A8C2UPL2"/>
<evidence type="ECO:0000256" key="2">
    <source>
        <dbReference type="ARBA" id="ARBA00007376"/>
    </source>
</evidence>
<keyword evidence="10 12" id="KW-0807">Transducer</keyword>
<feature type="transmembrane region" description="Helical" evidence="13">
    <location>
        <begin position="125"/>
        <end position="149"/>
    </location>
</feature>
<dbReference type="OMA" id="KWRISQL"/>
<organism evidence="14 15">
    <name type="scientific">Chinchilla lanigera</name>
    <name type="common">Long-tailed chinchilla</name>
    <name type="synonym">Chinchilla villidera</name>
    <dbReference type="NCBI Taxonomy" id="34839"/>
    <lineage>
        <taxon>Eukaryota</taxon>
        <taxon>Metazoa</taxon>
        <taxon>Chordata</taxon>
        <taxon>Craniata</taxon>
        <taxon>Vertebrata</taxon>
        <taxon>Euteleostomi</taxon>
        <taxon>Mammalia</taxon>
        <taxon>Eutheria</taxon>
        <taxon>Euarchontoglires</taxon>
        <taxon>Glires</taxon>
        <taxon>Rodentia</taxon>
        <taxon>Hystricomorpha</taxon>
        <taxon>Chinchillidae</taxon>
        <taxon>Chinchilla</taxon>
    </lineage>
</organism>
<keyword evidence="6 13" id="KW-1133">Transmembrane helix</keyword>
<name>A0A8C2UPL2_CHILA</name>
<dbReference type="FunFam" id="1.20.1070.10:FF:000055">
    <property type="entry name" value="Taste receptor type 2"/>
    <property type="match status" value="1"/>
</dbReference>
<evidence type="ECO:0000256" key="4">
    <source>
        <dbReference type="ARBA" id="ARBA00022606"/>
    </source>
</evidence>
<feature type="transmembrane region" description="Helical" evidence="13">
    <location>
        <begin position="6"/>
        <end position="31"/>
    </location>
</feature>
<dbReference type="GO" id="GO:0016020">
    <property type="term" value="C:membrane"/>
    <property type="evidence" value="ECO:0007669"/>
    <property type="project" value="UniProtKB-SubCell"/>
</dbReference>
<evidence type="ECO:0000256" key="7">
    <source>
        <dbReference type="ARBA" id="ARBA00023040"/>
    </source>
</evidence>
<sequence length="273" mass="31429">MPSSHTLVFMVIFSLGSLAAVLQNGLMVTLLGREWLRCGTLPAGDMIVACLVTSRLCLHGISILNNFVNFFDFCYKAKTLGILWDFINTLTLWLTAWLSVFYCAKISTFSHPVFLWLKWRITRSVPRLLLSSLFFSGLSGISSVVGNAVGIETWYFFWHSVVMWFTPLLLFLVPIVLLIFSLHRHVQQMRDCMSGPRDPSTQAHTMALKSLSFFFVFHVLHVLTLLISMMQLITVWNPWHWAFEMVLYAGLFLHSIVLMRSSPKLRKVLRMRF</sequence>